<keyword evidence="3" id="KW-1185">Reference proteome</keyword>
<dbReference type="Proteomes" id="UP000245609">
    <property type="component" value="Unassembled WGS sequence"/>
</dbReference>
<evidence type="ECO:0000259" key="1">
    <source>
        <dbReference type="Pfam" id="PF13472"/>
    </source>
</evidence>
<dbReference type="InterPro" id="IPR045136">
    <property type="entry name" value="Iah1-like"/>
</dbReference>
<dbReference type="Gene3D" id="3.40.50.1110">
    <property type="entry name" value="SGNH hydrolase"/>
    <property type="match status" value="1"/>
</dbReference>
<dbReference type="SUPFAM" id="SSF52266">
    <property type="entry name" value="SGNH hydrolase"/>
    <property type="match status" value="1"/>
</dbReference>
<dbReference type="OrthoDB" id="671439at2759"/>
<gene>
    <name evidence="2" type="ORF">BB560_003017</name>
</gene>
<dbReference type="Pfam" id="PF13472">
    <property type="entry name" value="Lipase_GDSL_2"/>
    <property type="match status" value="1"/>
</dbReference>
<dbReference type="InterPro" id="IPR013830">
    <property type="entry name" value="SGNH_hydro"/>
</dbReference>
<accession>A0A2T9ZDA3</accession>
<sequence length="309" mass="35283">MPVLNLYSYDIFVVFGGSSTEYAYNTEFSGWAAMLANKYIRRIDVLNRGFCGYNSRWAKTIFLNMFPKTKNNSFRTNQITNGIHEMNGDSSVGKSACERKLMEHLKTNRPAQVKLIIIFLGVNDAVLEQCSSHVPLGEFHQNLLSMIDHLADPNSEYYSPETKFVLITPPPVCEPAWRVTAEKRKLSSVRCEKKSKLYAEEVIKVGKKRNIPVVDVFTRIKTEINEIQAKQAEINVLTNGTTSTGSKMVEDNLRWFGYDQFFYDGLHFNANGSKIMFEMLYDTIITNYPDLAPKKLPIYFPLAAEIQHS</sequence>
<dbReference type="CDD" id="cd01838">
    <property type="entry name" value="Isoamyl_acetate_hydrolase_like"/>
    <property type="match status" value="1"/>
</dbReference>
<dbReference type="InterPro" id="IPR036514">
    <property type="entry name" value="SGNH_hydro_sf"/>
</dbReference>
<protein>
    <recommendedName>
        <fullName evidence="1">SGNH hydrolase-type esterase domain-containing protein</fullName>
    </recommendedName>
</protein>
<dbReference type="PANTHER" id="PTHR14209:SF19">
    <property type="entry name" value="ISOAMYL ACETATE-HYDROLYZING ESTERASE 1 HOMOLOG"/>
    <property type="match status" value="1"/>
</dbReference>
<dbReference type="PANTHER" id="PTHR14209">
    <property type="entry name" value="ISOAMYL ACETATE-HYDROLYZING ESTERASE 1"/>
    <property type="match status" value="1"/>
</dbReference>
<reference evidence="2 3" key="1">
    <citation type="journal article" date="2018" name="MBio">
        <title>Comparative Genomics Reveals the Core Gene Toolbox for the Fungus-Insect Symbiosis.</title>
        <authorList>
            <person name="Wang Y."/>
            <person name="Stata M."/>
            <person name="Wang W."/>
            <person name="Stajich J.E."/>
            <person name="White M.M."/>
            <person name="Moncalvo J.M."/>
        </authorList>
    </citation>
    <scope>NUCLEOTIDE SEQUENCE [LARGE SCALE GENOMIC DNA]</scope>
    <source>
        <strain evidence="2 3">SC-DP-2</strain>
    </source>
</reference>
<dbReference type="AlphaFoldDB" id="A0A2T9ZDA3"/>
<feature type="domain" description="SGNH hydrolase-type esterase" evidence="1">
    <location>
        <begin position="14"/>
        <end position="274"/>
    </location>
</feature>
<dbReference type="STRING" id="133381.A0A2T9ZDA3"/>
<evidence type="ECO:0000313" key="2">
    <source>
        <dbReference type="EMBL" id="PVV02530.1"/>
    </source>
</evidence>
<proteinExistence type="predicted"/>
<evidence type="ECO:0000313" key="3">
    <source>
        <dbReference type="Proteomes" id="UP000245609"/>
    </source>
</evidence>
<dbReference type="EMBL" id="MBFS01000427">
    <property type="protein sequence ID" value="PVV02530.1"/>
    <property type="molecule type" value="Genomic_DNA"/>
</dbReference>
<organism evidence="2 3">
    <name type="scientific">Smittium megazygosporum</name>
    <dbReference type="NCBI Taxonomy" id="133381"/>
    <lineage>
        <taxon>Eukaryota</taxon>
        <taxon>Fungi</taxon>
        <taxon>Fungi incertae sedis</taxon>
        <taxon>Zoopagomycota</taxon>
        <taxon>Kickxellomycotina</taxon>
        <taxon>Harpellomycetes</taxon>
        <taxon>Harpellales</taxon>
        <taxon>Legeriomycetaceae</taxon>
        <taxon>Smittium</taxon>
    </lineage>
</organism>
<name>A0A2T9ZDA3_9FUNG</name>
<comment type="caution">
    <text evidence="2">The sequence shown here is derived from an EMBL/GenBank/DDBJ whole genome shotgun (WGS) entry which is preliminary data.</text>
</comment>